<comment type="caution">
    <text evidence="1">The sequence shown here is derived from an EMBL/GenBank/DDBJ whole genome shotgun (WGS) entry which is preliminary data.</text>
</comment>
<gene>
    <name evidence="1" type="ORF">H9631_08390</name>
</gene>
<name>A0ABR8VK14_9BACI</name>
<evidence type="ECO:0000313" key="2">
    <source>
        <dbReference type="Proteomes" id="UP000648182"/>
    </source>
</evidence>
<dbReference type="RefSeq" id="WP_191811743.1">
    <property type="nucleotide sequence ID" value="NZ_JACSPV010000010.1"/>
</dbReference>
<evidence type="ECO:0000313" key="1">
    <source>
        <dbReference type="EMBL" id="MBD8005098.1"/>
    </source>
</evidence>
<dbReference type="EMBL" id="JACSPV010000010">
    <property type="protein sequence ID" value="MBD8005098.1"/>
    <property type="molecule type" value="Genomic_DNA"/>
</dbReference>
<dbReference type="Proteomes" id="UP000648182">
    <property type="component" value="Unassembled WGS sequence"/>
</dbReference>
<accession>A0ABR8VK14</accession>
<reference evidence="1 2" key="1">
    <citation type="submission" date="2020-08" db="EMBL/GenBank/DDBJ databases">
        <title>A Genomic Blueprint of the Chicken Gut Microbiome.</title>
        <authorList>
            <person name="Gilroy R."/>
            <person name="Ravi A."/>
            <person name="Getino M."/>
            <person name="Pursley I."/>
            <person name="Horton D.L."/>
            <person name="Alikhan N.-F."/>
            <person name="Baker D."/>
            <person name="Gharbi K."/>
            <person name="Hall N."/>
            <person name="Watson M."/>
            <person name="Adriaenssens E.M."/>
            <person name="Foster-Nyarko E."/>
            <person name="Jarju S."/>
            <person name="Secka A."/>
            <person name="Antonio M."/>
            <person name="Oren A."/>
            <person name="Chaudhuri R."/>
            <person name="La Ragione R.M."/>
            <person name="Hildebrand F."/>
            <person name="Pallen M.J."/>
        </authorList>
    </citation>
    <scope>NUCLEOTIDE SEQUENCE [LARGE SCALE GENOMIC DNA]</scope>
    <source>
        <strain evidence="1 2">Sa1BUA2</strain>
    </source>
</reference>
<organism evidence="1 2">
    <name type="scientific">Bacillus norwichensis</name>
    <dbReference type="NCBI Taxonomy" id="2762217"/>
    <lineage>
        <taxon>Bacteria</taxon>
        <taxon>Bacillati</taxon>
        <taxon>Bacillota</taxon>
        <taxon>Bacilli</taxon>
        <taxon>Bacillales</taxon>
        <taxon>Bacillaceae</taxon>
        <taxon>Bacillus</taxon>
    </lineage>
</organism>
<sequence>MAFGIKRDELRKWKAAIDEGNIAFITHFWLDERCPNMNTVTKVGCQDLGRLAAWGAAYGLKKEWIHIRKDGYSHYDLLGEKQFQILQAEGKLYQLSRLTQIKSGSSW</sequence>
<evidence type="ECO:0008006" key="3">
    <source>
        <dbReference type="Google" id="ProtNLM"/>
    </source>
</evidence>
<keyword evidence="2" id="KW-1185">Reference proteome</keyword>
<proteinExistence type="predicted"/>
<protein>
    <recommendedName>
        <fullName evidence="3">YneQ</fullName>
    </recommendedName>
</protein>